<organism evidence="1 2">
    <name type="scientific">Nocardioides aquiterrae</name>
    <dbReference type="NCBI Taxonomy" id="203799"/>
    <lineage>
        <taxon>Bacteria</taxon>
        <taxon>Bacillati</taxon>
        <taxon>Actinomycetota</taxon>
        <taxon>Actinomycetes</taxon>
        <taxon>Propionibacteriales</taxon>
        <taxon>Nocardioidaceae</taxon>
        <taxon>Nocardioides</taxon>
    </lineage>
</organism>
<evidence type="ECO:0000313" key="1">
    <source>
        <dbReference type="EMBL" id="GAA1145897.1"/>
    </source>
</evidence>
<dbReference type="RefSeq" id="WP_343908012.1">
    <property type="nucleotide sequence ID" value="NZ_BAAAJE010000012.1"/>
</dbReference>
<reference evidence="1 2" key="1">
    <citation type="journal article" date="2019" name="Int. J. Syst. Evol. Microbiol.">
        <title>The Global Catalogue of Microorganisms (GCM) 10K type strain sequencing project: providing services to taxonomists for standard genome sequencing and annotation.</title>
        <authorList>
            <consortium name="The Broad Institute Genomics Platform"/>
            <consortium name="The Broad Institute Genome Sequencing Center for Infectious Disease"/>
            <person name="Wu L."/>
            <person name="Ma J."/>
        </authorList>
    </citation>
    <scope>NUCLEOTIDE SEQUENCE [LARGE SCALE GENOMIC DNA]</scope>
    <source>
        <strain evidence="1 2">JCM 11813</strain>
    </source>
</reference>
<name>A0ABN1UF73_9ACTN</name>
<accession>A0ABN1UF73</accession>
<dbReference type="Proteomes" id="UP001499979">
    <property type="component" value="Unassembled WGS sequence"/>
</dbReference>
<proteinExistence type="predicted"/>
<comment type="caution">
    <text evidence="1">The sequence shown here is derived from an EMBL/GenBank/DDBJ whole genome shotgun (WGS) entry which is preliminary data.</text>
</comment>
<dbReference type="EMBL" id="BAAAJE010000012">
    <property type="protein sequence ID" value="GAA1145897.1"/>
    <property type="molecule type" value="Genomic_DNA"/>
</dbReference>
<protein>
    <submittedName>
        <fullName evidence="1">Uncharacterized protein</fullName>
    </submittedName>
</protein>
<keyword evidence="2" id="KW-1185">Reference proteome</keyword>
<evidence type="ECO:0000313" key="2">
    <source>
        <dbReference type="Proteomes" id="UP001499979"/>
    </source>
</evidence>
<gene>
    <name evidence="1" type="ORF">GCM10009606_26210</name>
</gene>
<sequence length="318" mass="34142">MTTGDRDDHVHEELAAALAAVAEHARLTARLERARAAETEAAAASSQARGRLAEETADVEALESFSPTRVWAALRGSRDADLDREQAEKQAAEYAVARADAVLQAARDEVRRAETGLAALGDVAGRRDRALQAKEDSLVGAGGPVAAELTRIAGELGTADAEAAEVAEAAAAGEIAATCLARADELLGKAGDWASYDTFLGGGMFTDAMKYDRMDQAQRLLHDADLALRRFAHELADVGLQATVQGLSVDGLTQAFDVWFDNIFTDWSVKNRISDAARRTAEAAQAVHDLRVRLDRRQRELADRQAALRAERERLLAG</sequence>